<proteinExistence type="inferred from homology"/>
<keyword evidence="4 9" id="KW-0997">Cell inner membrane</keyword>
<evidence type="ECO:0000313" key="12">
    <source>
        <dbReference type="Proteomes" id="UP000305881"/>
    </source>
</evidence>
<dbReference type="InterPro" id="IPR007387">
    <property type="entry name" value="TRAP_DctQ"/>
</dbReference>
<sequence>MPSTVQFCRRLADIIDSLNEWIGTTVSWLTLIMVVVTFTIVLLRYAFNFNSIAMQESVSYMHALVFMLGAAYTLKTGAHVRVDIFYQRCGKTVRAWIDCCGVLFLLLPVSGFILYSSWHYVVESWNIYESSSNSGGLPGVFLIKSTIPLTACLLILQGISMFIANLMIALGLHTPVETRRIEAR</sequence>
<evidence type="ECO:0000256" key="5">
    <source>
        <dbReference type="ARBA" id="ARBA00022692"/>
    </source>
</evidence>
<evidence type="ECO:0000256" key="9">
    <source>
        <dbReference type="RuleBase" id="RU369079"/>
    </source>
</evidence>
<dbReference type="EMBL" id="CP035467">
    <property type="protein sequence ID" value="QCW83033.1"/>
    <property type="molecule type" value="Genomic_DNA"/>
</dbReference>
<reference evidence="12" key="1">
    <citation type="journal article" date="2019" name="J. Bacteriol.">
        <title>A Mutagenic Screen Identifies a TonB-Dependent Receptor Required for the Lanthanide Metal Switch in the Type I Methanotroph 'Methylotuvimicrobium buryatense' 5GB1C.</title>
        <authorList>
            <person name="Groom J.D."/>
            <person name="Ford S.M."/>
            <person name="Pesesky M.W."/>
            <person name="Lidstrom M.E."/>
        </authorList>
    </citation>
    <scope>NUCLEOTIDE SEQUENCE [LARGE SCALE GENOMIC DNA]</scope>
    <source>
        <strain evidence="12">5GB1C</strain>
    </source>
</reference>
<evidence type="ECO:0000256" key="3">
    <source>
        <dbReference type="ARBA" id="ARBA00022475"/>
    </source>
</evidence>
<evidence type="ECO:0000256" key="7">
    <source>
        <dbReference type="ARBA" id="ARBA00023136"/>
    </source>
</evidence>
<evidence type="ECO:0000256" key="4">
    <source>
        <dbReference type="ARBA" id="ARBA00022519"/>
    </source>
</evidence>
<dbReference type="AlphaFoldDB" id="A0A4P9UR65"/>
<evidence type="ECO:0000256" key="8">
    <source>
        <dbReference type="ARBA" id="ARBA00038436"/>
    </source>
</evidence>
<dbReference type="PANTHER" id="PTHR35011">
    <property type="entry name" value="2,3-DIKETO-L-GULONATE TRAP TRANSPORTER SMALL PERMEASE PROTEIN YIAM"/>
    <property type="match status" value="1"/>
</dbReference>
<comment type="similarity">
    <text evidence="8 9">Belongs to the TRAP transporter small permease family.</text>
</comment>
<organism evidence="11 12">
    <name type="scientific">Methylotuvimicrobium buryatense</name>
    <name type="common">Methylomicrobium buryatense</name>
    <dbReference type="NCBI Taxonomy" id="95641"/>
    <lineage>
        <taxon>Bacteria</taxon>
        <taxon>Pseudomonadati</taxon>
        <taxon>Pseudomonadota</taxon>
        <taxon>Gammaproteobacteria</taxon>
        <taxon>Methylococcales</taxon>
        <taxon>Methylococcaceae</taxon>
        <taxon>Methylotuvimicrobium</taxon>
    </lineage>
</organism>
<dbReference type="RefSeq" id="WP_017839113.1">
    <property type="nucleotide sequence ID" value="NZ_CP035467.1"/>
</dbReference>
<dbReference type="STRING" id="675511.GCA_000341735_00463"/>
<dbReference type="GO" id="GO:0022857">
    <property type="term" value="F:transmembrane transporter activity"/>
    <property type="evidence" value="ECO:0007669"/>
    <property type="project" value="UniProtKB-UniRule"/>
</dbReference>
<gene>
    <name evidence="11" type="ORF">EQU24_12890</name>
</gene>
<dbReference type="InterPro" id="IPR055348">
    <property type="entry name" value="DctQ"/>
</dbReference>
<protein>
    <recommendedName>
        <fullName evidence="9">TRAP transporter small permease protein</fullName>
    </recommendedName>
</protein>
<evidence type="ECO:0000256" key="6">
    <source>
        <dbReference type="ARBA" id="ARBA00022989"/>
    </source>
</evidence>
<evidence type="ECO:0000256" key="1">
    <source>
        <dbReference type="ARBA" id="ARBA00004429"/>
    </source>
</evidence>
<dbReference type="Pfam" id="PF04290">
    <property type="entry name" value="DctQ"/>
    <property type="match status" value="1"/>
</dbReference>
<keyword evidence="3" id="KW-1003">Cell membrane</keyword>
<keyword evidence="5 9" id="KW-0812">Transmembrane</keyword>
<feature type="transmembrane region" description="Helical" evidence="9">
    <location>
        <begin position="147"/>
        <end position="172"/>
    </location>
</feature>
<keyword evidence="6 9" id="KW-1133">Transmembrane helix</keyword>
<name>A0A4P9UR65_METBY</name>
<comment type="function">
    <text evidence="9">Part of the tripartite ATP-independent periplasmic (TRAP) transport system.</text>
</comment>
<feature type="transmembrane region" description="Helical" evidence="9">
    <location>
        <begin position="21"/>
        <end position="45"/>
    </location>
</feature>
<evidence type="ECO:0000256" key="2">
    <source>
        <dbReference type="ARBA" id="ARBA00022448"/>
    </source>
</evidence>
<comment type="subcellular location">
    <subcellularLocation>
        <location evidence="1 9">Cell inner membrane</location>
        <topology evidence="1 9">Multi-pass membrane protein</topology>
    </subcellularLocation>
</comment>
<keyword evidence="12" id="KW-1185">Reference proteome</keyword>
<evidence type="ECO:0000313" key="11">
    <source>
        <dbReference type="EMBL" id="QCW83033.1"/>
    </source>
</evidence>
<dbReference type="GO" id="GO:0005886">
    <property type="term" value="C:plasma membrane"/>
    <property type="evidence" value="ECO:0007669"/>
    <property type="project" value="UniProtKB-SubCell"/>
</dbReference>
<comment type="subunit">
    <text evidence="9">The complex comprises the extracytoplasmic solute receptor protein and the two transmembrane proteins.</text>
</comment>
<dbReference type="Proteomes" id="UP000305881">
    <property type="component" value="Chromosome"/>
</dbReference>
<evidence type="ECO:0000259" key="10">
    <source>
        <dbReference type="Pfam" id="PF04290"/>
    </source>
</evidence>
<feature type="transmembrane region" description="Helical" evidence="9">
    <location>
        <begin position="95"/>
        <end position="115"/>
    </location>
</feature>
<keyword evidence="7 9" id="KW-0472">Membrane</keyword>
<dbReference type="KEGG" id="mbur:EQU24_12890"/>
<dbReference type="PANTHER" id="PTHR35011:SF4">
    <property type="entry name" value="SLL1102 PROTEIN"/>
    <property type="match status" value="1"/>
</dbReference>
<feature type="transmembrane region" description="Helical" evidence="9">
    <location>
        <begin position="57"/>
        <end position="74"/>
    </location>
</feature>
<keyword evidence="2 9" id="KW-0813">Transport</keyword>
<feature type="domain" description="Tripartite ATP-independent periplasmic transporters DctQ component" evidence="10">
    <location>
        <begin position="33"/>
        <end position="164"/>
    </location>
</feature>
<accession>A0A4P9UR65</accession>
<dbReference type="OrthoDB" id="9795655at2"/>